<evidence type="ECO:0000256" key="6">
    <source>
        <dbReference type="RuleBase" id="RU367044"/>
    </source>
</evidence>
<evidence type="ECO:0000256" key="3">
    <source>
        <dbReference type="ARBA" id="ARBA00022471"/>
    </source>
</evidence>
<evidence type="ECO:0000256" key="4">
    <source>
        <dbReference type="ARBA" id="ARBA00022525"/>
    </source>
</evidence>
<name>A0A830D5P2_9LAMI</name>
<dbReference type="GO" id="GO:0060320">
    <property type="term" value="P:rejection of self pollen"/>
    <property type="evidence" value="ECO:0007669"/>
    <property type="project" value="UniProtKB-KW"/>
</dbReference>
<sequence length="111" mass="13151">MNNLPPNSQPLGLHCQSKNDDLGYHILPINQFFYWTFCESFTTLFHCHLYWGSQERNFDAYVEDIFKVTKKAYYWSARNDGIYFSNTNITSYFARKYAWNPIPGIPPNHVL</sequence>
<gene>
    <name evidence="7" type="ORF">PHJA_002500200</name>
</gene>
<reference evidence="7" key="1">
    <citation type="submission" date="2020-07" db="EMBL/GenBank/DDBJ databases">
        <title>Ethylene signaling mediates host invasion by parasitic plants.</title>
        <authorList>
            <person name="Yoshida S."/>
        </authorList>
    </citation>
    <scope>NUCLEOTIDE SEQUENCE</scope>
    <source>
        <strain evidence="7">Okayama</strain>
    </source>
</reference>
<proteinExistence type="inferred from homology"/>
<evidence type="ECO:0000256" key="1">
    <source>
        <dbReference type="ARBA" id="ARBA00004613"/>
    </source>
</evidence>
<evidence type="ECO:0000313" key="7">
    <source>
        <dbReference type="EMBL" id="GFQ03564.1"/>
    </source>
</evidence>
<dbReference type="PANTHER" id="PTHR31232">
    <property type="match status" value="1"/>
</dbReference>
<comment type="caution">
    <text evidence="7">The sequence shown here is derived from an EMBL/GenBank/DDBJ whole genome shotgun (WGS) entry which is preliminary data.</text>
</comment>
<evidence type="ECO:0000256" key="2">
    <source>
        <dbReference type="ARBA" id="ARBA00005581"/>
    </source>
</evidence>
<comment type="similarity">
    <text evidence="2 6">Belongs to the plant self-incompatibility (S1) protein family.</text>
</comment>
<dbReference type="InterPro" id="IPR010264">
    <property type="entry name" value="Self-incomp_S1"/>
</dbReference>
<keyword evidence="3 6" id="KW-0713">Self-incompatibility</keyword>
<comment type="subcellular location">
    <subcellularLocation>
        <location evidence="1 6">Secreted</location>
    </subcellularLocation>
</comment>
<keyword evidence="5" id="KW-0732">Signal</keyword>
<evidence type="ECO:0000313" key="8">
    <source>
        <dbReference type="Proteomes" id="UP000653305"/>
    </source>
</evidence>
<protein>
    <recommendedName>
        <fullName evidence="6">S-protein homolog</fullName>
    </recommendedName>
</protein>
<dbReference type="Pfam" id="PF05938">
    <property type="entry name" value="Self-incomp_S1"/>
    <property type="match status" value="1"/>
</dbReference>
<evidence type="ECO:0000256" key="5">
    <source>
        <dbReference type="ARBA" id="ARBA00022729"/>
    </source>
</evidence>
<accession>A0A830D5P2</accession>
<dbReference type="PANTHER" id="PTHR31232:SF61">
    <property type="entry name" value="S-PROTEIN HOMOLOG"/>
    <property type="match status" value="1"/>
</dbReference>
<organism evidence="7 8">
    <name type="scientific">Phtheirospermum japonicum</name>
    <dbReference type="NCBI Taxonomy" id="374723"/>
    <lineage>
        <taxon>Eukaryota</taxon>
        <taxon>Viridiplantae</taxon>
        <taxon>Streptophyta</taxon>
        <taxon>Embryophyta</taxon>
        <taxon>Tracheophyta</taxon>
        <taxon>Spermatophyta</taxon>
        <taxon>Magnoliopsida</taxon>
        <taxon>eudicotyledons</taxon>
        <taxon>Gunneridae</taxon>
        <taxon>Pentapetalae</taxon>
        <taxon>asterids</taxon>
        <taxon>lamiids</taxon>
        <taxon>Lamiales</taxon>
        <taxon>Orobanchaceae</taxon>
        <taxon>Orobanchaceae incertae sedis</taxon>
        <taxon>Phtheirospermum</taxon>
    </lineage>
</organism>
<dbReference type="OrthoDB" id="929995at2759"/>
<dbReference type="GO" id="GO:0005576">
    <property type="term" value="C:extracellular region"/>
    <property type="evidence" value="ECO:0007669"/>
    <property type="project" value="UniProtKB-SubCell"/>
</dbReference>
<dbReference type="Proteomes" id="UP000653305">
    <property type="component" value="Unassembled WGS sequence"/>
</dbReference>
<keyword evidence="8" id="KW-1185">Reference proteome</keyword>
<dbReference type="AlphaFoldDB" id="A0A830D5P2"/>
<keyword evidence="4 6" id="KW-0964">Secreted</keyword>
<dbReference type="EMBL" id="BMAC01000846">
    <property type="protein sequence ID" value="GFQ03564.1"/>
    <property type="molecule type" value="Genomic_DNA"/>
</dbReference>